<dbReference type="Pfam" id="PF00561">
    <property type="entry name" value="Abhydrolase_1"/>
    <property type="match status" value="1"/>
</dbReference>
<comment type="caution">
    <text evidence="2">The sequence shown here is derived from an EMBL/GenBank/DDBJ whole genome shotgun (WGS) entry which is preliminary data.</text>
</comment>
<dbReference type="EMBL" id="JACARF010000023">
    <property type="protein sequence ID" value="NWE77779.1"/>
    <property type="molecule type" value="Genomic_DNA"/>
</dbReference>
<feature type="domain" description="AB hydrolase-1" evidence="1">
    <location>
        <begin position="31"/>
        <end position="168"/>
    </location>
</feature>
<evidence type="ECO:0000313" key="2">
    <source>
        <dbReference type="EMBL" id="NWE77779.1"/>
    </source>
</evidence>
<proteinExistence type="predicted"/>
<protein>
    <submittedName>
        <fullName evidence="2">Alpha/beta hydrolase</fullName>
    </submittedName>
</protein>
<keyword evidence="2" id="KW-0378">Hydrolase</keyword>
<name>A0A7Y8FES3_9PSED</name>
<dbReference type="Proteomes" id="UP000537188">
    <property type="component" value="Unassembled WGS sequence"/>
</dbReference>
<dbReference type="InterPro" id="IPR029058">
    <property type="entry name" value="AB_hydrolase_fold"/>
</dbReference>
<dbReference type="AlphaFoldDB" id="A0A7Y8FES3"/>
<gene>
    <name evidence="2" type="ORF">HX828_19615</name>
</gene>
<organism evidence="2 3">
    <name type="scientific">Pseudomonas yamanorum</name>
    <dbReference type="NCBI Taxonomy" id="515393"/>
    <lineage>
        <taxon>Bacteria</taxon>
        <taxon>Pseudomonadati</taxon>
        <taxon>Pseudomonadota</taxon>
        <taxon>Gammaproteobacteria</taxon>
        <taxon>Pseudomonadales</taxon>
        <taxon>Pseudomonadaceae</taxon>
        <taxon>Pseudomonas</taxon>
    </lineage>
</organism>
<dbReference type="RefSeq" id="WP_177115137.1">
    <property type="nucleotide sequence ID" value="NZ_JACARF010000023.1"/>
</dbReference>
<evidence type="ECO:0000313" key="3">
    <source>
        <dbReference type="Proteomes" id="UP000537188"/>
    </source>
</evidence>
<dbReference type="Gene3D" id="3.40.50.1820">
    <property type="entry name" value="alpha/beta hydrolase"/>
    <property type="match status" value="1"/>
</dbReference>
<reference evidence="2 3" key="1">
    <citation type="submission" date="2020-04" db="EMBL/GenBank/DDBJ databases">
        <title>Molecular characterization of pseudomonads from Agaricus bisporus reveal novel blotch 2 pathogens in Western Europe.</title>
        <authorList>
            <person name="Taparia T."/>
            <person name="Krijger M."/>
            <person name="Haynes E."/>
            <person name="Elpinstone J.G."/>
            <person name="Noble R."/>
            <person name="Van Der Wolf J."/>
        </authorList>
    </citation>
    <scope>NUCLEOTIDE SEQUENCE [LARGE SCALE GENOMIC DNA]</scope>
    <source>
        <strain evidence="2 3">IPO3781</strain>
    </source>
</reference>
<dbReference type="SUPFAM" id="SSF53474">
    <property type="entry name" value="alpha/beta-Hydrolases"/>
    <property type="match status" value="1"/>
</dbReference>
<dbReference type="GO" id="GO:0016787">
    <property type="term" value="F:hydrolase activity"/>
    <property type="evidence" value="ECO:0007669"/>
    <property type="project" value="UniProtKB-KW"/>
</dbReference>
<accession>A0A7Y8FES3</accession>
<sequence>MKLELVSIRTDTKQPLDGLYYEPSDCEIRGSVLLFHGNCMNFYVGAPRFLPPVLTKLGLACLAFNRRGHDILSTRDSRVPEGAAFQTSNEMVADNRFAAEWLAREKGHRAPIIIGHSNGGMLAAQHCADHPDTPGLVLLSAHAGGRSVIETASKTGLLAGDQFDVISAQAKALVADGRGEEMILLPGWWRIITAKSFVDILDGLPDILENAPRIKCPSLYLRGDQEPPQLYPIEEFASRAAGPCDTLVADNCDHFYNGVEDQIATAVASWLETSVLGSNR</sequence>
<dbReference type="InterPro" id="IPR000073">
    <property type="entry name" value="AB_hydrolase_1"/>
</dbReference>
<evidence type="ECO:0000259" key="1">
    <source>
        <dbReference type="Pfam" id="PF00561"/>
    </source>
</evidence>